<evidence type="ECO:0000256" key="1">
    <source>
        <dbReference type="ARBA" id="ARBA00000085"/>
    </source>
</evidence>
<dbReference type="EMBL" id="JAVALS010000005">
    <property type="protein sequence ID" value="MDP5227457.1"/>
    <property type="molecule type" value="Genomic_DNA"/>
</dbReference>
<keyword evidence="3" id="KW-0597">Phosphoprotein</keyword>
<dbReference type="PANTHER" id="PTHR24421">
    <property type="entry name" value="NITRATE/NITRITE SENSOR PROTEIN NARX-RELATED"/>
    <property type="match status" value="1"/>
</dbReference>
<evidence type="ECO:0000256" key="9">
    <source>
        <dbReference type="SAM" id="Phobius"/>
    </source>
</evidence>
<evidence type="ECO:0000256" key="4">
    <source>
        <dbReference type="ARBA" id="ARBA00022679"/>
    </source>
</evidence>
<keyword evidence="5" id="KW-0547">Nucleotide-binding</keyword>
<dbReference type="RefSeq" id="WP_305996503.1">
    <property type="nucleotide sequence ID" value="NZ_JAVALS010000005.1"/>
</dbReference>
<sequence length="384" mass="41311">MDHAQRRFRIVRVALPCAVAFIQLIGTAGTAHWRGFVVPPGAWAILLLSAALLAFAPRRPAAVLGAETVLAGVYAFAGFPPGPAYLAFLIALFHAAFRGRRWQAWTVVGLGTAVVLAGDVGRLTGWWTGILVSDGAPPFLLGAVVLGEAARRRRERIGELREQRLARRQAERDEYRLTLARDIHDVVGHSLSLINVQASVALHLGAKDPERLIAALEDIKKASKDSLTEVRELLDVLREPGDSPRTPARVLRRAVDLGLLIEEARDGGLRVTLTPSAGVQQWAAPLEALDDAGRDALFRAVQEALSNVRRHAAHPEAELRLERRPGEVALECLNPADGGPAGEGHGLSGMRERVTACGGALEAEVADGAFRLLVTLPVKEASRD</sequence>
<dbReference type="GO" id="GO:0016301">
    <property type="term" value="F:kinase activity"/>
    <property type="evidence" value="ECO:0007669"/>
    <property type="project" value="UniProtKB-KW"/>
</dbReference>
<evidence type="ECO:0000256" key="2">
    <source>
        <dbReference type="ARBA" id="ARBA00012438"/>
    </source>
</evidence>
<evidence type="ECO:0000256" key="7">
    <source>
        <dbReference type="ARBA" id="ARBA00022840"/>
    </source>
</evidence>
<feature type="transmembrane region" description="Helical" evidence="9">
    <location>
        <begin position="12"/>
        <end position="31"/>
    </location>
</feature>
<feature type="transmembrane region" description="Helical" evidence="9">
    <location>
        <begin position="126"/>
        <end position="146"/>
    </location>
</feature>
<gene>
    <name evidence="11" type="ORF">Q9R02_09865</name>
</gene>
<evidence type="ECO:0000313" key="12">
    <source>
        <dbReference type="Proteomes" id="UP001232725"/>
    </source>
</evidence>
<dbReference type="Pfam" id="PF07730">
    <property type="entry name" value="HisKA_3"/>
    <property type="match status" value="1"/>
</dbReference>
<feature type="transmembrane region" description="Helical" evidence="9">
    <location>
        <begin position="68"/>
        <end position="97"/>
    </location>
</feature>
<evidence type="ECO:0000259" key="10">
    <source>
        <dbReference type="Pfam" id="PF07730"/>
    </source>
</evidence>
<dbReference type="InterPro" id="IPR036890">
    <property type="entry name" value="HATPase_C_sf"/>
</dbReference>
<evidence type="ECO:0000313" key="11">
    <source>
        <dbReference type="EMBL" id="MDP5227457.1"/>
    </source>
</evidence>
<comment type="caution">
    <text evidence="11">The sequence shown here is derived from an EMBL/GenBank/DDBJ whole genome shotgun (WGS) entry which is preliminary data.</text>
</comment>
<keyword evidence="6 11" id="KW-0418">Kinase</keyword>
<evidence type="ECO:0000256" key="6">
    <source>
        <dbReference type="ARBA" id="ARBA00022777"/>
    </source>
</evidence>
<evidence type="ECO:0000256" key="3">
    <source>
        <dbReference type="ARBA" id="ARBA00022553"/>
    </source>
</evidence>
<organism evidence="11 12">
    <name type="scientific">Arthrobacter horti</name>
    <dbReference type="NCBI Taxonomy" id="3068273"/>
    <lineage>
        <taxon>Bacteria</taxon>
        <taxon>Bacillati</taxon>
        <taxon>Actinomycetota</taxon>
        <taxon>Actinomycetes</taxon>
        <taxon>Micrococcales</taxon>
        <taxon>Micrococcaceae</taxon>
        <taxon>Arthrobacter</taxon>
    </lineage>
</organism>
<evidence type="ECO:0000256" key="8">
    <source>
        <dbReference type="ARBA" id="ARBA00023012"/>
    </source>
</evidence>
<dbReference type="Gene3D" id="1.20.5.1930">
    <property type="match status" value="1"/>
</dbReference>
<reference evidence="11 12" key="1">
    <citation type="submission" date="2023-08" db="EMBL/GenBank/DDBJ databases">
        <title>Arthrobacter horti sp. nov., isolated from forest soil.</title>
        <authorList>
            <person name="Park M."/>
        </authorList>
    </citation>
    <scope>NUCLEOTIDE SEQUENCE [LARGE SCALE GENOMIC DNA]</scope>
    <source>
        <strain evidence="11 12">YJM1</strain>
    </source>
</reference>
<dbReference type="PANTHER" id="PTHR24421:SF10">
    <property type="entry name" value="NITRATE_NITRITE SENSOR PROTEIN NARQ"/>
    <property type="match status" value="1"/>
</dbReference>
<keyword evidence="9" id="KW-1133">Transmembrane helix</keyword>
<dbReference type="CDD" id="cd16917">
    <property type="entry name" value="HATPase_UhpB-NarQ-NarX-like"/>
    <property type="match status" value="1"/>
</dbReference>
<dbReference type="Gene3D" id="3.30.565.10">
    <property type="entry name" value="Histidine kinase-like ATPase, C-terminal domain"/>
    <property type="match status" value="1"/>
</dbReference>
<name>A0ABT9IPF3_9MICC</name>
<dbReference type="InterPro" id="IPR011712">
    <property type="entry name" value="Sig_transdc_His_kin_sub3_dim/P"/>
</dbReference>
<protein>
    <recommendedName>
        <fullName evidence="2">histidine kinase</fullName>
        <ecNumber evidence="2">2.7.13.3</ecNumber>
    </recommendedName>
</protein>
<dbReference type="InterPro" id="IPR050482">
    <property type="entry name" value="Sensor_HK_TwoCompSys"/>
</dbReference>
<keyword evidence="9" id="KW-0472">Membrane</keyword>
<keyword evidence="9" id="KW-0812">Transmembrane</keyword>
<accession>A0ABT9IPF3</accession>
<keyword evidence="8" id="KW-0902">Two-component regulatory system</keyword>
<dbReference type="Proteomes" id="UP001232725">
    <property type="component" value="Unassembled WGS sequence"/>
</dbReference>
<evidence type="ECO:0000256" key="5">
    <source>
        <dbReference type="ARBA" id="ARBA00022741"/>
    </source>
</evidence>
<keyword evidence="7" id="KW-0067">ATP-binding</keyword>
<dbReference type="SUPFAM" id="SSF55874">
    <property type="entry name" value="ATPase domain of HSP90 chaperone/DNA topoisomerase II/histidine kinase"/>
    <property type="match status" value="1"/>
</dbReference>
<keyword evidence="12" id="KW-1185">Reference proteome</keyword>
<keyword evidence="4" id="KW-0808">Transferase</keyword>
<feature type="domain" description="Signal transduction histidine kinase subgroup 3 dimerisation and phosphoacceptor" evidence="10">
    <location>
        <begin position="176"/>
        <end position="240"/>
    </location>
</feature>
<dbReference type="EC" id="2.7.13.3" evidence="2"/>
<comment type="catalytic activity">
    <reaction evidence="1">
        <text>ATP + protein L-histidine = ADP + protein N-phospho-L-histidine.</text>
        <dbReference type="EC" id="2.7.13.3"/>
    </reaction>
</comment>
<feature type="transmembrane region" description="Helical" evidence="9">
    <location>
        <begin position="37"/>
        <end position="56"/>
    </location>
</feature>
<proteinExistence type="predicted"/>